<reference evidence="8" key="1">
    <citation type="journal article" date="2019" name="Int. J. Syst. Evol. Microbiol.">
        <title>The Global Catalogue of Microorganisms (GCM) 10K type strain sequencing project: providing services to taxonomists for standard genome sequencing and annotation.</title>
        <authorList>
            <consortium name="The Broad Institute Genomics Platform"/>
            <consortium name="The Broad Institute Genome Sequencing Center for Infectious Disease"/>
            <person name="Wu L."/>
            <person name="Ma J."/>
        </authorList>
    </citation>
    <scope>NUCLEOTIDE SEQUENCE [LARGE SCALE GENOMIC DNA]</scope>
    <source>
        <strain evidence="8">JCM 17021</strain>
    </source>
</reference>
<accession>A0ABP7JYY5</accession>
<sequence length="419" mass="44595">MKINDVRQLVQLKVPVLSRQRRVLANAFNVAEYRAAARRALPAGIFDYLDGGAEDEATLHRNRAVFEQWGLMPAWGAVAVPDLQTTILGRQSALPITLTPTGATRLFHPDGELAVAQAATAAQIPYGVAGLSTVSMEDIAAQSPTLDRWFNVGLSPDKGALSAKLDRCAAAGYRAIVVGIDTRALGARERDRKNGFTAPPALTLSSLIGIATRPNWWVNFLRADGIRFPNLEPAGAEGALATPSMWEQILGHSESTQGWNDLEALRAMWPGKIVLKGTVNPADVERAASLGIDAVQLSNHGGRQLDRMLSPLDVLQESRQRVGSSTEIYVDSGIRRGSDIAIALALGADACSIGRPYLYGLAAAGADGVASVIDILAEELLRTMTLVGVTSVADLQARGTEVVRRIGAASEDARRPVLG</sequence>
<dbReference type="InterPro" id="IPR008259">
    <property type="entry name" value="FMN_hydac_DH_AS"/>
</dbReference>
<dbReference type="Pfam" id="PF01070">
    <property type="entry name" value="FMN_dh"/>
    <property type="match status" value="1"/>
</dbReference>
<evidence type="ECO:0000256" key="2">
    <source>
        <dbReference type="ARBA" id="ARBA00022630"/>
    </source>
</evidence>
<dbReference type="PROSITE" id="PS51349">
    <property type="entry name" value="FMN_HYDROXY_ACID_DH_2"/>
    <property type="match status" value="1"/>
</dbReference>
<evidence type="ECO:0000313" key="8">
    <source>
        <dbReference type="Proteomes" id="UP001501803"/>
    </source>
</evidence>
<keyword evidence="8" id="KW-1185">Reference proteome</keyword>
<evidence type="ECO:0000313" key="7">
    <source>
        <dbReference type="EMBL" id="GAA3860072.1"/>
    </source>
</evidence>
<dbReference type="Gene3D" id="3.20.20.70">
    <property type="entry name" value="Aldolase class I"/>
    <property type="match status" value="1"/>
</dbReference>
<organism evidence="7 8">
    <name type="scientific">Leifsonia kafniensis</name>
    <dbReference type="NCBI Taxonomy" id="475957"/>
    <lineage>
        <taxon>Bacteria</taxon>
        <taxon>Bacillati</taxon>
        <taxon>Actinomycetota</taxon>
        <taxon>Actinomycetes</taxon>
        <taxon>Micrococcales</taxon>
        <taxon>Microbacteriaceae</taxon>
        <taxon>Leifsonia</taxon>
    </lineage>
</organism>
<evidence type="ECO:0000256" key="5">
    <source>
        <dbReference type="ARBA" id="ARBA00024042"/>
    </source>
</evidence>
<dbReference type="PIRSF" id="PIRSF000138">
    <property type="entry name" value="Al-hdrx_acd_dh"/>
    <property type="match status" value="1"/>
</dbReference>
<dbReference type="SUPFAM" id="SSF51395">
    <property type="entry name" value="FMN-linked oxidoreductases"/>
    <property type="match status" value="1"/>
</dbReference>
<comment type="caution">
    <text evidence="7">The sequence shown here is derived from an EMBL/GenBank/DDBJ whole genome shotgun (WGS) entry which is preliminary data.</text>
</comment>
<comment type="similarity">
    <text evidence="5">Belongs to the FMN-dependent alpha-hydroxy acid dehydrogenase family.</text>
</comment>
<keyword evidence="4" id="KW-0560">Oxidoreductase</keyword>
<protein>
    <submittedName>
        <fullName evidence="7">Alpha-hydroxy acid oxidase</fullName>
    </submittedName>
</protein>
<feature type="domain" description="FMN hydroxy acid dehydrogenase" evidence="6">
    <location>
        <begin position="22"/>
        <end position="405"/>
    </location>
</feature>
<gene>
    <name evidence="7" type="ORF">GCM10022381_00850</name>
</gene>
<dbReference type="InterPro" id="IPR037396">
    <property type="entry name" value="FMN_HAD"/>
</dbReference>
<dbReference type="InterPro" id="IPR012133">
    <property type="entry name" value="Alpha-hydoxy_acid_DH_FMN"/>
</dbReference>
<dbReference type="InterPro" id="IPR000262">
    <property type="entry name" value="FMN-dep_DH"/>
</dbReference>
<dbReference type="InterPro" id="IPR013785">
    <property type="entry name" value="Aldolase_TIM"/>
</dbReference>
<comment type="cofactor">
    <cofactor evidence="1">
        <name>FMN</name>
        <dbReference type="ChEBI" id="CHEBI:58210"/>
    </cofactor>
</comment>
<evidence type="ECO:0000256" key="1">
    <source>
        <dbReference type="ARBA" id="ARBA00001917"/>
    </source>
</evidence>
<proteinExistence type="inferred from homology"/>
<evidence type="ECO:0000259" key="6">
    <source>
        <dbReference type="PROSITE" id="PS51349"/>
    </source>
</evidence>
<keyword evidence="2" id="KW-0285">Flavoprotein</keyword>
<dbReference type="RefSeq" id="WP_345061196.1">
    <property type="nucleotide sequence ID" value="NZ_BAABCN010000001.1"/>
</dbReference>
<evidence type="ECO:0000256" key="4">
    <source>
        <dbReference type="ARBA" id="ARBA00023002"/>
    </source>
</evidence>
<dbReference type="PANTHER" id="PTHR10578:SF107">
    <property type="entry name" value="2-HYDROXYACID OXIDASE 1"/>
    <property type="match status" value="1"/>
</dbReference>
<evidence type="ECO:0000256" key="3">
    <source>
        <dbReference type="ARBA" id="ARBA00022643"/>
    </source>
</evidence>
<dbReference type="CDD" id="cd02809">
    <property type="entry name" value="alpha_hydroxyacid_oxid_FMN"/>
    <property type="match status" value="1"/>
</dbReference>
<dbReference type="Proteomes" id="UP001501803">
    <property type="component" value="Unassembled WGS sequence"/>
</dbReference>
<keyword evidence="3" id="KW-0288">FMN</keyword>
<name>A0ABP7JYY5_9MICO</name>
<dbReference type="PANTHER" id="PTHR10578">
    <property type="entry name" value="S -2-HYDROXY-ACID OXIDASE-RELATED"/>
    <property type="match status" value="1"/>
</dbReference>
<dbReference type="EMBL" id="BAABCN010000001">
    <property type="protein sequence ID" value="GAA3860072.1"/>
    <property type="molecule type" value="Genomic_DNA"/>
</dbReference>
<dbReference type="PROSITE" id="PS00557">
    <property type="entry name" value="FMN_HYDROXY_ACID_DH_1"/>
    <property type="match status" value="1"/>
</dbReference>